<reference evidence="1" key="1">
    <citation type="submission" date="2019-01" db="EMBL/GenBank/DDBJ databases">
        <title>Draft genome sequences of three monokaryotic isolates of the white-rot basidiomycete fungus Dichomitus squalens.</title>
        <authorList>
            <consortium name="DOE Joint Genome Institute"/>
            <person name="Lopez S.C."/>
            <person name="Andreopoulos B."/>
            <person name="Pangilinan J."/>
            <person name="Lipzen A."/>
            <person name="Riley R."/>
            <person name="Ahrendt S."/>
            <person name="Ng V."/>
            <person name="Barry K."/>
            <person name="Daum C."/>
            <person name="Grigoriev I.V."/>
            <person name="Hilden K.S."/>
            <person name="Makela M.R."/>
            <person name="de Vries R.P."/>
        </authorList>
    </citation>
    <scope>NUCLEOTIDE SEQUENCE [LARGE SCALE GENOMIC DNA]</scope>
    <source>
        <strain evidence="1">OM18370.1</strain>
    </source>
</reference>
<protein>
    <submittedName>
        <fullName evidence="1">Uncharacterized protein</fullName>
    </submittedName>
</protein>
<gene>
    <name evidence="1" type="ORF">BD311DRAFT_779682</name>
</gene>
<name>A0A4Q9MHI1_9APHY</name>
<proteinExistence type="predicted"/>
<sequence length="98" mass="10476">MAAEDIRALPIDAVAQATRQAQRDGIFAGLSSALVSAILGSRLFRLNRNATILCGVVTGIVSGYQFTQGFLATNLARLDAEKARLYKLATEQDASTNF</sequence>
<evidence type="ECO:0000313" key="1">
    <source>
        <dbReference type="EMBL" id="TBU26327.1"/>
    </source>
</evidence>
<dbReference type="AlphaFoldDB" id="A0A4Q9MHI1"/>
<accession>A0A4Q9MHI1</accession>
<organism evidence="1">
    <name type="scientific">Dichomitus squalens</name>
    <dbReference type="NCBI Taxonomy" id="114155"/>
    <lineage>
        <taxon>Eukaryota</taxon>
        <taxon>Fungi</taxon>
        <taxon>Dikarya</taxon>
        <taxon>Basidiomycota</taxon>
        <taxon>Agaricomycotina</taxon>
        <taxon>Agaricomycetes</taxon>
        <taxon>Polyporales</taxon>
        <taxon>Polyporaceae</taxon>
        <taxon>Dichomitus</taxon>
    </lineage>
</organism>
<dbReference type="EMBL" id="ML143447">
    <property type="protein sequence ID" value="TBU26327.1"/>
    <property type="molecule type" value="Genomic_DNA"/>
</dbReference>
<dbReference type="OrthoDB" id="3352450at2759"/>
<dbReference type="Proteomes" id="UP000292957">
    <property type="component" value="Unassembled WGS sequence"/>
</dbReference>